<reference evidence="1 2" key="1">
    <citation type="submission" date="2020-08" db="EMBL/GenBank/DDBJ databases">
        <title>Genome public.</title>
        <authorList>
            <person name="Liu C."/>
            <person name="Sun Q."/>
        </authorList>
    </citation>
    <scope>NUCLEOTIDE SEQUENCE [LARGE SCALE GENOMIC DNA]</scope>
    <source>
        <strain evidence="1 2">BX17</strain>
    </source>
</reference>
<dbReference type="RefSeq" id="WP_117852901.1">
    <property type="nucleotide sequence ID" value="NZ_JACOOT010000006.1"/>
</dbReference>
<organism evidence="1 2">
    <name type="scientific">Blautia segnis</name>
    <dbReference type="NCBI Taxonomy" id="2763030"/>
    <lineage>
        <taxon>Bacteria</taxon>
        <taxon>Bacillati</taxon>
        <taxon>Bacillota</taxon>
        <taxon>Clostridia</taxon>
        <taxon>Lachnospirales</taxon>
        <taxon>Lachnospiraceae</taxon>
        <taxon>Blautia</taxon>
    </lineage>
</organism>
<accession>A0A8I0A9X9</accession>
<dbReference type="Proteomes" id="UP000652847">
    <property type="component" value="Unassembled WGS sequence"/>
</dbReference>
<keyword evidence="2" id="KW-1185">Reference proteome</keyword>
<name>A0A8I0A9X9_9FIRM</name>
<comment type="caution">
    <text evidence="1">The sequence shown here is derived from an EMBL/GenBank/DDBJ whole genome shotgun (WGS) entry which is preliminary data.</text>
</comment>
<evidence type="ECO:0000313" key="1">
    <source>
        <dbReference type="EMBL" id="MBC5649991.1"/>
    </source>
</evidence>
<evidence type="ECO:0000313" key="2">
    <source>
        <dbReference type="Proteomes" id="UP000652847"/>
    </source>
</evidence>
<gene>
    <name evidence="1" type="ORF">H8S54_02350</name>
</gene>
<sequence length="149" mass="17171">MAHPILSVKMYELDKKLEQTHSRIQFAETMDTERLHQQIQNLRQECAESRITLENRLHYSKTGCVTRLANVFDQVEAAVEKVLESRNLDLRAEKSEQLNANFLPSAEEKILTAEYALDFAVQAVNRALLVSLEAIEAQRLEEEKEENKS</sequence>
<dbReference type="EMBL" id="JACOOT010000006">
    <property type="protein sequence ID" value="MBC5649991.1"/>
    <property type="molecule type" value="Genomic_DNA"/>
</dbReference>
<proteinExistence type="predicted"/>
<dbReference type="AlphaFoldDB" id="A0A8I0A9X9"/>
<protein>
    <submittedName>
        <fullName evidence="1">Uncharacterized protein</fullName>
    </submittedName>
</protein>